<protein>
    <submittedName>
        <fullName evidence="1">Uncharacterized protein</fullName>
    </submittedName>
</protein>
<proteinExistence type="predicted"/>
<sequence>MFKWYRYVANVTCTKQLRLQNRAVLWF</sequence>
<name>A0A0E9VPH9_ANGAN</name>
<dbReference type="AlphaFoldDB" id="A0A0E9VPH9"/>
<dbReference type="EMBL" id="GBXM01037800">
    <property type="protein sequence ID" value="JAH70777.1"/>
    <property type="molecule type" value="Transcribed_RNA"/>
</dbReference>
<evidence type="ECO:0000313" key="1">
    <source>
        <dbReference type="EMBL" id="JAH79972.1"/>
    </source>
</evidence>
<organism evidence="1">
    <name type="scientific">Anguilla anguilla</name>
    <name type="common">European freshwater eel</name>
    <name type="synonym">Muraena anguilla</name>
    <dbReference type="NCBI Taxonomy" id="7936"/>
    <lineage>
        <taxon>Eukaryota</taxon>
        <taxon>Metazoa</taxon>
        <taxon>Chordata</taxon>
        <taxon>Craniata</taxon>
        <taxon>Vertebrata</taxon>
        <taxon>Euteleostomi</taxon>
        <taxon>Actinopterygii</taxon>
        <taxon>Neopterygii</taxon>
        <taxon>Teleostei</taxon>
        <taxon>Anguilliformes</taxon>
        <taxon>Anguillidae</taxon>
        <taxon>Anguilla</taxon>
    </lineage>
</organism>
<reference evidence="1" key="2">
    <citation type="journal article" date="2015" name="Fish Shellfish Immunol.">
        <title>Early steps in the European eel (Anguilla anguilla)-Vibrio vulnificus interaction in the gills: Role of the RtxA13 toxin.</title>
        <authorList>
            <person name="Callol A."/>
            <person name="Pajuelo D."/>
            <person name="Ebbesson L."/>
            <person name="Teles M."/>
            <person name="MacKenzie S."/>
            <person name="Amaro C."/>
        </authorList>
    </citation>
    <scope>NUCLEOTIDE SEQUENCE</scope>
</reference>
<reference evidence="1" key="1">
    <citation type="submission" date="2014-11" db="EMBL/GenBank/DDBJ databases">
        <authorList>
            <person name="Amaro Gonzalez C."/>
        </authorList>
    </citation>
    <scope>NUCLEOTIDE SEQUENCE</scope>
</reference>
<dbReference type="EMBL" id="GBXM01028605">
    <property type="protein sequence ID" value="JAH79972.1"/>
    <property type="molecule type" value="Transcribed_RNA"/>
</dbReference>
<accession>A0A0E9VPH9</accession>